<accession>A0A6I1MHG1</accession>
<reference evidence="1 2" key="1">
    <citation type="submission" date="2019-10" db="EMBL/GenBank/DDBJ databases">
        <title>The Genome Sequence of Clostridium tarantellae Isolated from Fish Brain.</title>
        <authorList>
            <person name="Bano L."/>
            <person name="Kiel M."/>
            <person name="Sales G."/>
            <person name="Doxey A.C."/>
            <person name="Mansfield M.J."/>
            <person name="Schiavone M."/>
            <person name="Rossetto O."/>
            <person name="Pirazzini M."/>
            <person name="Dobrindt U."/>
            <person name="Montecucco C."/>
        </authorList>
    </citation>
    <scope>NUCLEOTIDE SEQUENCE [LARGE SCALE GENOMIC DNA]</scope>
    <source>
        <strain evidence="1 2">DSM 3997</strain>
    </source>
</reference>
<dbReference type="Proteomes" id="UP000430345">
    <property type="component" value="Unassembled WGS sequence"/>
</dbReference>
<dbReference type="InterPro" id="IPR012332">
    <property type="entry name" value="Autotransporter_pectin_lyase_C"/>
</dbReference>
<name>A0A6I1MHG1_9CLOT</name>
<evidence type="ECO:0000313" key="1">
    <source>
        <dbReference type="EMBL" id="MPQ42284.1"/>
    </source>
</evidence>
<gene>
    <name evidence="1" type="ORF">GBZ86_00700</name>
</gene>
<organism evidence="1 2">
    <name type="scientific">Clostridium tarantellae</name>
    <dbReference type="NCBI Taxonomy" id="39493"/>
    <lineage>
        <taxon>Bacteria</taxon>
        <taxon>Bacillati</taxon>
        <taxon>Bacillota</taxon>
        <taxon>Clostridia</taxon>
        <taxon>Eubacteriales</taxon>
        <taxon>Clostridiaceae</taxon>
        <taxon>Clostridium</taxon>
    </lineage>
</organism>
<evidence type="ECO:0008006" key="3">
    <source>
        <dbReference type="Google" id="ProtNLM"/>
    </source>
</evidence>
<evidence type="ECO:0000313" key="2">
    <source>
        <dbReference type="Proteomes" id="UP000430345"/>
    </source>
</evidence>
<dbReference type="AlphaFoldDB" id="A0A6I1MHG1"/>
<sequence length="348" mass="39199">MDKKIASTIIATAIAVNNISTTTVLSKPITTRTRMLKHNENSEKVYGLNNNLEQTFKENVLDVVEFESNVFNEGEFISLIKEGTIDVVKLDRDLDLTSFKDEEMIVTAQGLTIDGGGKSIILPAFYEELNKKCFTIKGNDVIIKNVNFIVKNKNSRFSGSKCDAINIVADGVQLKNINIQSEDGRGINIYNCKDVILDNVNIKTSKEYKSALKIDNGNVKLKNLNINNDKGIGIEVVGRQAKVNIEDSLQINSNINIRAQKRDGAEILCNNQQIALQEKFFGYEIYKAIKPKEFVKSEEEFLSLINNPNVDKLILKTNLDLRKYEKALILRAMSNVIINENQYHISFL</sequence>
<dbReference type="RefSeq" id="WP_152886781.1">
    <property type="nucleotide sequence ID" value="NZ_WHJC01000003.1"/>
</dbReference>
<proteinExistence type="predicted"/>
<comment type="caution">
    <text evidence="1">The sequence shown here is derived from an EMBL/GenBank/DDBJ whole genome shotgun (WGS) entry which is preliminary data.</text>
</comment>
<dbReference type="InterPro" id="IPR011050">
    <property type="entry name" value="Pectin_lyase_fold/virulence"/>
</dbReference>
<dbReference type="Gene3D" id="2.160.20.20">
    <property type="match status" value="1"/>
</dbReference>
<dbReference type="SUPFAM" id="SSF51126">
    <property type="entry name" value="Pectin lyase-like"/>
    <property type="match status" value="1"/>
</dbReference>
<dbReference type="EMBL" id="WHJC01000003">
    <property type="protein sequence ID" value="MPQ42284.1"/>
    <property type="molecule type" value="Genomic_DNA"/>
</dbReference>
<keyword evidence="2" id="KW-1185">Reference proteome</keyword>
<protein>
    <recommendedName>
        <fullName evidence="3">Right handed beta helix domain-containing protein</fullName>
    </recommendedName>
</protein>